<feature type="compositionally biased region" description="Basic and acidic residues" evidence="2">
    <location>
        <begin position="153"/>
        <end position="162"/>
    </location>
</feature>
<organism evidence="3 4">
    <name type="scientific">Blepharisma stoltei</name>
    <dbReference type="NCBI Taxonomy" id="1481888"/>
    <lineage>
        <taxon>Eukaryota</taxon>
        <taxon>Sar</taxon>
        <taxon>Alveolata</taxon>
        <taxon>Ciliophora</taxon>
        <taxon>Postciliodesmatophora</taxon>
        <taxon>Heterotrichea</taxon>
        <taxon>Heterotrichida</taxon>
        <taxon>Blepharismidae</taxon>
        <taxon>Blepharisma</taxon>
    </lineage>
</organism>
<keyword evidence="4" id="KW-1185">Reference proteome</keyword>
<comment type="caution">
    <text evidence="3">The sequence shown here is derived from an EMBL/GenBank/DDBJ whole genome shotgun (WGS) entry which is preliminary data.</text>
</comment>
<sequence length="189" mass="22415">MAEYIDSNLIRLRNWERSLVKHRKMLNEIVTTHSNRIDNKVSDIHYSAPCKNKTPNVKDKTFFAKHVRNENIKLACKLVEIQAGYDNHPINPERKPLPLISDKVNNPYRHNEKRRIKKENTRLARRLINIRSTFSLERWKNDYDDTRKYKEIRSHPHLERNKSANPMSECGSPSEKKRKNHLSSSFLCA</sequence>
<dbReference type="EMBL" id="CAJZBQ010000016">
    <property type="protein sequence ID" value="CAG9316524.1"/>
    <property type="molecule type" value="Genomic_DNA"/>
</dbReference>
<dbReference type="InterPro" id="IPR029488">
    <property type="entry name" value="Hmw/CFAP97"/>
</dbReference>
<dbReference type="Proteomes" id="UP001162131">
    <property type="component" value="Unassembled WGS sequence"/>
</dbReference>
<proteinExistence type="inferred from homology"/>
<gene>
    <name evidence="3" type="ORF">BSTOLATCC_MIC16634</name>
</gene>
<comment type="similarity">
    <text evidence="1">Belongs to the CFAP97 family.</text>
</comment>
<evidence type="ECO:0000313" key="4">
    <source>
        <dbReference type="Proteomes" id="UP001162131"/>
    </source>
</evidence>
<feature type="region of interest" description="Disordered" evidence="2">
    <location>
        <begin position="153"/>
        <end position="189"/>
    </location>
</feature>
<name>A0AAU9J752_9CILI</name>
<evidence type="ECO:0000256" key="1">
    <source>
        <dbReference type="ARBA" id="ARBA00008315"/>
    </source>
</evidence>
<dbReference type="Pfam" id="PF13879">
    <property type="entry name" value="Hmw_CFAP97"/>
    <property type="match status" value="1"/>
</dbReference>
<protein>
    <submittedName>
        <fullName evidence="3">Uncharacterized protein</fullName>
    </submittedName>
</protein>
<accession>A0AAU9J752</accession>
<reference evidence="3" key="1">
    <citation type="submission" date="2021-09" db="EMBL/GenBank/DDBJ databases">
        <authorList>
            <consortium name="AG Swart"/>
            <person name="Singh M."/>
            <person name="Singh A."/>
            <person name="Seah K."/>
            <person name="Emmerich C."/>
        </authorList>
    </citation>
    <scope>NUCLEOTIDE SEQUENCE</scope>
    <source>
        <strain evidence="3">ATCC30299</strain>
    </source>
</reference>
<evidence type="ECO:0000256" key="2">
    <source>
        <dbReference type="SAM" id="MobiDB-lite"/>
    </source>
</evidence>
<evidence type="ECO:0000313" key="3">
    <source>
        <dbReference type="EMBL" id="CAG9316524.1"/>
    </source>
</evidence>
<dbReference type="AlphaFoldDB" id="A0AAU9J752"/>